<evidence type="ECO:0000259" key="2">
    <source>
        <dbReference type="Pfam" id="PF07883"/>
    </source>
</evidence>
<name>A0A9W6LKQ9_9BACT</name>
<dbReference type="InterPro" id="IPR014710">
    <property type="entry name" value="RmlC-like_jellyroll"/>
</dbReference>
<dbReference type="InterPro" id="IPR051690">
    <property type="entry name" value="PseI-like"/>
</dbReference>
<feature type="domain" description="PseI/NeuA/B-like" evidence="1">
    <location>
        <begin position="52"/>
        <end position="269"/>
    </location>
</feature>
<dbReference type="PANTHER" id="PTHR42966">
    <property type="entry name" value="N-ACETYLNEURAMINATE SYNTHASE"/>
    <property type="match status" value="1"/>
</dbReference>
<dbReference type="InterPro" id="IPR013785">
    <property type="entry name" value="Aldolase_TIM"/>
</dbReference>
<dbReference type="EMBL" id="BSDX01000001">
    <property type="protein sequence ID" value="GLI53090.1"/>
    <property type="molecule type" value="Genomic_DNA"/>
</dbReference>
<evidence type="ECO:0000313" key="3">
    <source>
        <dbReference type="EMBL" id="GLI53090.1"/>
    </source>
</evidence>
<dbReference type="InterPro" id="IPR013096">
    <property type="entry name" value="Cupin_2"/>
</dbReference>
<dbReference type="PANTHER" id="PTHR42966:SF1">
    <property type="entry name" value="SIALIC ACID SYNTHASE"/>
    <property type="match status" value="1"/>
</dbReference>
<dbReference type="AlphaFoldDB" id="A0A9W6LKQ9"/>
<protein>
    <recommendedName>
        <fullName evidence="5">Cupin domain-containing protein</fullName>
    </recommendedName>
</protein>
<dbReference type="InterPro" id="IPR013132">
    <property type="entry name" value="PseI/NeuA/B-like_N"/>
</dbReference>
<organism evidence="3 4">
    <name type="scientific">Thermodesulfovibrio yellowstonii</name>
    <dbReference type="NCBI Taxonomy" id="28262"/>
    <lineage>
        <taxon>Bacteria</taxon>
        <taxon>Pseudomonadati</taxon>
        <taxon>Nitrospirota</taxon>
        <taxon>Thermodesulfovibrionia</taxon>
        <taxon>Thermodesulfovibrionales</taxon>
        <taxon>Thermodesulfovibrionaceae</taxon>
        <taxon>Thermodesulfovibrio</taxon>
    </lineage>
</organism>
<dbReference type="SUPFAM" id="SSF51569">
    <property type="entry name" value="Aldolase"/>
    <property type="match status" value="1"/>
</dbReference>
<sequence>MRGVVMLKQELFDNLFIFEMANNHMGDVEHGKRIIREINEVCRGFSKFRFAFKFQYRALDAFIHPAYKNSNEFKYIKRFSETNLTPEQRKTLKEEAQNMGFLTICTAFDESSVDLVEEHQYDIIKIASCSFTDWPLLERVVKTDMPIIASTAGVSLDDIDKVILFFENRNKTFCILHCVAEYPTKKENLQLNQIDLLRSRYPHIPIGYSTHESPDNFDSIKIAIGKGANVFEKHVAIPTEKYSINSYSATPEQIRKWLEAAEEALAMCGISGQRYAGTEKERHDLRGLQRGVFAKREIKKGERVDSTNTFYAIPNFDGQLIANQMSKYYEYIAQKDIKANEPVFEADVSFRNLRDRIFEIVTKIKDLMIKSRVPMPNKLEMEISHHYGIDRFEEWGAAIINCINREYCKKLIILLPEQKHPVHHHKKKEEAFHILFGDMKITLNDEEKFCSAGDIVVVERGVKHSFSSKGGVIFEEISTTHYPNDSFYDDEAVIRNPNRKTPIIVWTDWLLKQS</sequence>
<dbReference type="CDD" id="cd02208">
    <property type="entry name" value="cupin_RmlC-like"/>
    <property type="match status" value="1"/>
</dbReference>
<reference evidence="3" key="1">
    <citation type="submission" date="2022-12" db="EMBL/GenBank/DDBJ databases">
        <title>Reference genome sequencing for broad-spectrum identification of bacterial and archaeal isolates by mass spectrometry.</title>
        <authorList>
            <person name="Sekiguchi Y."/>
            <person name="Tourlousse D.M."/>
        </authorList>
    </citation>
    <scope>NUCLEOTIDE SEQUENCE</scope>
    <source>
        <strain evidence="3">TSL-P1</strain>
    </source>
</reference>
<dbReference type="Pfam" id="PF07883">
    <property type="entry name" value="Cupin_2"/>
    <property type="match status" value="1"/>
</dbReference>
<proteinExistence type="predicted"/>
<dbReference type="Gene3D" id="3.90.1210.10">
    <property type="entry name" value="Antifreeze-like/N-acetylneuraminic acid synthase C-terminal domain"/>
    <property type="match status" value="1"/>
</dbReference>
<evidence type="ECO:0000313" key="4">
    <source>
        <dbReference type="Proteomes" id="UP001144297"/>
    </source>
</evidence>
<dbReference type="GO" id="GO:0016051">
    <property type="term" value="P:carbohydrate biosynthetic process"/>
    <property type="evidence" value="ECO:0007669"/>
    <property type="project" value="InterPro"/>
</dbReference>
<gene>
    <name evidence="3" type="ORF">TISLANDTSLP1_07830</name>
</gene>
<dbReference type="Pfam" id="PF03102">
    <property type="entry name" value="NeuB"/>
    <property type="match status" value="1"/>
</dbReference>
<keyword evidence="4" id="KW-1185">Reference proteome</keyword>
<dbReference type="GO" id="GO:0047444">
    <property type="term" value="F:N-acylneuraminate-9-phosphate synthase activity"/>
    <property type="evidence" value="ECO:0007669"/>
    <property type="project" value="TreeGrafter"/>
</dbReference>
<comment type="caution">
    <text evidence="3">The sequence shown here is derived from an EMBL/GenBank/DDBJ whole genome shotgun (WGS) entry which is preliminary data.</text>
</comment>
<feature type="domain" description="Cupin type-2" evidence="2">
    <location>
        <begin position="412"/>
        <end position="470"/>
    </location>
</feature>
<accession>A0A9W6LKQ9</accession>
<dbReference type="Gene3D" id="3.20.20.70">
    <property type="entry name" value="Aldolase class I"/>
    <property type="match status" value="1"/>
</dbReference>
<dbReference type="Gene3D" id="2.60.120.10">
    <property type="entry name" value="Jelly Rolls"/>
    <property type="match status" value="1"/>
</dbReference>
<dbReference type="InterPro" id="IPR011051">
    <property type="entry name" value="RmlC_Cupin_sf"/>
</dbReference>
<evidence type="ECO:0000259" key="1">
    <source>
        <dbReference type="Pfam" id="PF03102"/>
    </source>
</evidence>
<dbReference type="CDD" id="cd11611">
    <property type="entry name" value="SAF"/>
    <property type="match status" value="1"/>
</dbReference>
<dbReference type="Proteomes" id="UP001144297">
    <property type="component" value="Unassembled WGS sequence"/>
</dbReference>
<evidence type="ECO:0008006" key="5">
    <source>
        <dbReference type="Google" id="ProtNLM"/>
    </source>
</evidence>
<dbReference type="SUPFAM" id="SSF51182">
    <property type="entry name" value="RmlC-like cupins"/>
    <property type="match status" value="1"/>
</dbReference>